<dbReference type="Pfam" id="PF03413">
    <property type="entry name" value="PepSY"/>
    <property type="match status" value="1"/>
</dbReference>
<dbReference type="STRING" id="555778.Hneap_0789"/>
<dbReference type="eggNOG" id="COG3212">
    <property type="taxonomic scope" value="Bacteria"/>
</dbReference>
<evidence type="ECO:0000256" key="1">
    <source>
        <dbReference type="SAM" id="MobiDB-lite"/>
    </source>
</evidence>
<dbReference type="AlphaFoldDB" id="D0KYW5"/>
<dbReference type="HOGENOM" id="CLU_175520_0_0_6"/>
<reference evidence="4 5" key="1">
    <citation type="submission" date="2009-10" db="EMBL/GenBank/DDBJ databases">
        <title>Complete sequence of Halothiobacillus neapolitanus c2.</title>
        <authorList>
            <consortium name="US DOE Joint Genome Institute"/>
            <person name="Lucas S."/>
            <person name="Copeland A."/>
            <person name="Lapidus A."/>
            <person name="Glavina del Rio T."/>
            <person name="Tice H."/>
            <person name="Bruce D."/>
            <person name="Goodwin L."/>
            <person name="Pitluck S."/>
            <person name="Davenport K."/>
            <person name="Brettin T."/>
            <person name="Detter J.C."/>
            <person name="Han C."/>
            <person name="Tapia R."/>
            <person name="Larimer F."/>
            <person name="Land M."/>
            <person name="Hauser L."/>
            <person name="Kyrpides N."/>
            <person name="Mikhailova N."/>
            <person name="Kerfeld C."/>
            <person name="Cannon G."/>
            <person name="Heinhort S."/>
        </authorList>
    </citation>
    <scope>NUCLEOTIDE SEQUENCE [LARGE SCALE GENOMIC DNA]</scope>
    <source>
        <strain evidence="5">ATCC 23641 / c2</strain>
    </source>
</reference>
<name>D0KYW5_HALNC</name>
<dbReference type="KEGG" id="hna:Hneap_0789"/>
<feature type="region of interest" description="Disordered" evidence="1">
    <location>
        <begin position="93"/>
        <end position="119"/>
    </location>
</feature>
<evidence type="ECO:0000313" key="5">
    <source>
        <dbReference type="Proteomes" id="UP000009102"/>
    </source>
</evidence>
<sequence>MKTNLRLSRALTAAVVLALGASTAVVYANNSPAKADAKITMEQAKAQALQLQPGTIKDAELEHEQGGSGLRYSFDIQTQQGVHEVGIDAMNGAVLENDIDHGDANDKTDDHKDGETQDD</sequence>
<dbReference type="Proteomes" id="UP000009102">
    <property type="component" value="Chromosome"/>
</dbReference>
<dbReference type="EMBL" id="CP001801">
    <property type="protein sequence ID" value="ACX95638.1"/>
    <property type="molecule type" value="Genomic_DNA"/>
</dbReference>
<accession>D0KYW5</accession>
<protein>
    <recommendedName>
        <fullName evidence="3">PepSY domain-containing protein</fullName>
    </recommendedName>
</protein>
<proteinExistence type="predicted"/>
<feature type="signal peptide" evidence="2">
    <location>
        <begin position="1"/>
        <end position="28"/>
    </location>
</feature>
<evidence type="ECO:0000256" key="2">
    <source>
        <dbReference type="SAM" id="SignalP"/>
    </source>
</evidence>
<evidence type="ECO:0000259" key="3">
    <source>
        <dbReference type="Pfam" id="PF03413"/>
    </source>
</evidence>
<dbReference type="InterPro" id="IPR025711">
    <property type="entry name" value="PepSY"/>
</dbReference>
<organism evidence="4 5">
    <name type="scientific">Halothiobacillus neapolitanus (strain ATCC 23641 / DSM 15147 / CIP 104769 / NCIMB 8539 / c2)</name>
    <name type="common">Thiobacillus neapolitanus</name>
    <dbReference type="NCBI Taxonomy" id="555778"/>
    <lineage>
        <taxon>Bacteria</taxon>
        <taxon>Pseudomonadati</taxon>
        <taxon>Pseudomonadota</taxon>
        <taxon>Gammaproteobacteria</taxon>
        <taxon>Chromatiales</taxon>
        <taxon>Halothiobacillaceae</taxon>
        <taxon>Halothiobacillus</taxon>
    </lineage>
</organism>
<gene>
    <name evidence="4" type="ordered locus">Hneap_0789</name>
</gene>
<dbReference type="Gene3D" id="3.10.450.40">
    <property type="match status" value="1"/>
</dbReference>
<dbReference type="RefSeq" id="WP_012823674.1">
    <property type="nucleotide sequence ID" value="NC_013422.1"/>
</dbReference>
<feature type="domain" description="PepSY" evidence="3">
    <location>
        <begin position="38"/>
        <end position="96"/>
    </location>
</feature>
<feature type="chain" id="PRO_5003009607" description="PepSY domain-containing protein" evidence="2">
    <location>
        <begin position="29"/>
        <end position="119"/>
    </location>
</feature>
<keyword evidence="5" id="KW-1185">Reference proteome</keyword>
<keyword evidence="2" id="KW-0732">Signal</keyword>
<feature type="compositionally biased region" description="Basic and acidic residues" evidence="1">
    <location>
        <begin position="98"/>
        <end position="119"/>
    </location>
</feature>
<evidence type="ECO:0000313" key="4">
    <source>
        <dbReference type="EMBL" id="ACX95638.1"/>
    </source>
</evidence>